<name>A0ABW3IAH4_9PAST</name>
<protein>
    <submittedName>
        <fullName evidence="1">Uncharacterized protein</fullName>
    </submittedName>
</protein>
<gene>
    <name evidence="1" type="ORF">ACFQ02_08280</name>
</gene>
<evidence type="ECO:0000313" key="1">
    <source>
        <dbReference type="EMBL" id="MFD0966828.1"/>
    </source>
</evidence>
<proteinExistence type="predicted"/>
<reference evidence="2" key="1">
    <citation type="journal article" date="2019" name="Int. J. Syst. Evol. Microbiol.">
        <title>The Global Catalogue of Microorganisms (GCM) 10K type strain sequencing project: providing services to taxonomists for standard genome sequencing and annotation.</title>
        <authorList>
            <consortium name="The Broad Institute Genomics Platform"/>
            <consortium name="The Broad Institute Genome Sequencing Center for Infectious Disease"/>
            <person name="Wu L."/>
            <person name="Ma J."/>
        </authorList>
    </citation>
    <scope>NUCLEOTIDE SEQUENCE [LARGE SCALE GENOMIC DNA]</scope>
    <source>
        <strain evidence="2">CCUG 61707</strain>
    </source>
</reference>
<dbReference type="EMBL" id="JBHTJN010000025">
    <property type="protein sequence ID" value="MFD0966828.1"/>
    <property type="molecule type" value="Genomic_DNA"/>
</dbReference>
<comment type="caution">
    <text evidence="1">The sequence shown here is derived from an EMBL/GenBank/DDBJ whole genome shotgun (WGS) entry which is preliminary data.</text>
</comment>
<dbReference type="RefSeq" id="WP_380821659.1">
    <property type="nucleotide sequence ID" value="NZ_JBHTJN010000025.1"/>
</dbReference>
<evidence type="ECO:0000313" key="2">
    <source>
        <dbReference type="Proteomes" id="UP001596996"/>
    </source>
</evidence>
<keyword evidence="2" id="KW-1185">Reference proteome</keyword>
<sequence>MSFLEGEVADALKNMKINDAVFNSAMFDLALMYGGMAEVCPGQEIIINRDKALMLLQRGIENSKINERDKFFAKLMFVAILTRESPDLKADLKSLKILEEVADWSNEYIWSNGEYQNSDKVAVFMRAFATFFLADSYMGKDNALAYKWLKKSTELGDNLLERYITTYNGLGNEDEYVVAPNKPLAMKKMKALCESSNKGAFKGTAFEKYGKTGCFYYKRMKENHPDPFNEKDFQKWSLGK</sequence>
<dbReference type="SUPFAM" id="SSF81901">
    <property type="entry name" value="HCP-like"/>
    <property type="match status" value="1"/>
</dbReference>
<accession>A0ABW3IAH4</accession>
<organism evidence="1 2">
    <name type="scientific">Seminibacterium arietis</name>
    <dbReference type="NCBI Taxonomy" id="1173502"/>
    <lineage>
        <taxon>Bacteria</taxon>
        <taxon>Pseudomonadati</taxon>
        <taxon>Pseudomonadota</taxon>
        <taxon>Gammaproteobacteria</taxon>
        <taxon>Pasteurellales</taxon>
        <taxon>Pasteurellaceae</taxon>
        <taxon>Seminibacterium</taxon>
    </lineage>
</organism>
<dbReference type="Proteomes" id="UP001596996">
    <property type="component" value="Unassembled WGS sequence"/>
</dbReference>